<feature type="region of interest" description="Disordered" evidence="3">
    <location>
        <begin position="298"/>
        <end position="348"/>
    </location>
</feature>
<reference evidence="5" key="2">
    <citation type="submission" date="2020-09" db="EMBL/GenBank/DDBJ databases">
        <authorList>
            <person name="Sun Q."/>
            <person name="Ohkuma M."/>
        </authorList>
    </citation>
    <scope>NUCLEOTIDE SEQUENCE</scope>
    <source>
        <strain evidence="5">JCM 5069</strain>
    </source>
</reference>
<comment type="pathway">
    <text evidence="2">Nitrogen metabolism; (S)-allantoin degradation; (S)-ureidoglycolate from allantoate (aminidohydrolase route): step 1/1.</text>
</comment>
<comment type="similarity">
    <text evidence="1 2">Belongs to the allantoicase family.</text>
</comment>
<evidence type="ECO:0000313" key="5">
    <source>
        <dbReference type="EMBL" id="GHH79334.1"/>
    </source>
</evidence>
<dbReference type="HAMAP" id="MF_00813">
    <property type="entry name" value="Allantoicase"/>
    <property type="match status" value="1"/>
</dbReference>
<dbReference type="InterPro" id="IPR005164">
    <property type="entry name" value="Allantoicase"/>
</dbReference>
<dbReference type="Proteomes" id="UP000603708">
    <property type="component" value="Unassembled WGS sequence"/>
</dbReference>
<dbReference type="InterPro" id="IPR015908">
    <property type="entry name" value="Allantoicase_dom"/>
</dbReference>
<dbReference type="RefSeq" id="WP_189932421.1">
    <property type="nucleotide sequence ID" value="NZ_BNCD01000008.1"/>
</dbReference>
<proteinExistence type="inferred from homology"/>
<evidence type="ECO:0000259" key="4">
    <source>
        <dbReference type="Pfam" id="PF03561"/>
    </source>
</evidence>
<evidence type="ECO:0000313" key="6">
    <source>
        <dbReference type="Proteomes" id="UP000603708"/>
    </source>
</evidence>
<dbReference type="AlphaFoldDB" id="A0A919G7T6"/>
<dbReference type="GO" id="GO:0000256">
    <property type="term" value="P:allantoin catabolic process"/>
    <property type="evidence" value="ECO:0007669"/>
    <property type="project" value="UniProtKB-UniRule"/>
</dbReference>
<keyword evidence="2" id="KW-0659">Purine metabolism</keyword>
<dbReference type="EC" id="3.5.3.4" evidence="2"/>
<dbReference type="SUPFAM" id="SSF49785">
    <property type="entry name" value="Galactose-binding domain-like"/>
    <property type="match status" value="2"/>
</dbReference>
<accession>A0A919G7T6</accession>
<dbReference type="GO" id="GO:0004037">
    <property type="term" value="F:allantoicase activity"/>
    <property type="evidence" value="ECO:0007669"/>
    <property type="project" value="UniProtKB-UniRule"/>
</dbReference>
<gene>
    <name evidence="2 5" type="primary">alc</name>
    <name evidence="5" type="ORF">GCM10018793_31850</name>
</gene>
<sequence>MTAIPHFTGPAAPYAGGDPYADYRSADLPFTGYPDLADRQLGAGVIAANDEFFAPRENLLAPDRPVFEPERFGPKGKIMDGWETRRRRGACDEQPWPAAWDHDWALIRLGACGVVHGIVVDTAHFRGNHPHAVSVEATCHDGTPDPQDLLAGGTPWHTLVPRTQVGGHAANGFAVADPRRFTHLRVNQHPDGGIARLRVHGEVVPDVDWLTLLGTFDVVALEHGGRVVGASDLFYSPAANTIRPGRSRRMDDGWETRRRRDRGHDWIRYRLAAHAEIRAIEIDTACLKGNAAGWASVSVMDAGDGPEPTGPTGPGGPAGPGGDPGADGPTGRWTEALPRTRLQPDTNHRFVLPAPVAGTHARIDIHPDGGISRLRLHGSLTARGARRLAERRAELAG</sequence>
<keyword evidence="6" id="KW-1185">Reference proteome</keyword>
<name>A0A919G7T6_9ACTN</name>
<comment type="caution">
    <text evidence="5">The sequence shown here is derived from an EMBL/GenBank/DDBJ whole genome shotgun (WGS) entry which is preliminary data.</text>
</comment>
<comment type="catalytic activity">
    <reaction evidence="2">
        <text>allantoate + H2O = (S)-ureidoglycolate + urea</text>
        <dbReference type="Rhea" id="RHEA:11016"/>
        <dbReference type="ChEBI" id="CHEBI:15377"/>
        <dbReference type="ChEBI" id="CHEBI:16199"/>
        <dbReference type="ChEBI" id="CHEBI:17536"/>
        <dbReference type="ChEBI" id="CHEBI:57296"/>
        <dbReference type="EC" id="3.5.3.4"/>
    </reaction>
</comment>
<dbReference type="EMBL" id="BNCD01000008">
    <property type="protein sequence ID" value="GHH79334.1"/>
    <property type="molecule type" value="Genomic_DNA"/>
</dbReference>
<protein>
    <recommendedName>
        <fullName evidence="2">Probable allantoicase</fullName>
        <ecNumber evidence="2">3.5.3.4</ecNumber>
    </recommendedName>
    <alternativeName>
        <fullName evidence="2">Allantoate amidinohydrolase</fullName>
    </alternativeName>
</protein>
<dbReference type="Gene3D" id="2.60.120.260">
    <property type="entry name" value="Galactose-binding domain-like"/>
    <property type="match status" value="2"/>
</dbReference>
<organism evidence="5 6">
    <name type="scientific">Streptomyces sulfonofaciens</name>
    <dbReference type="NCBI Taxonomy" id="68272"/>
    <lineage>
        <taxon>Bacteria</taxon>
        <taxon>Bacillati</taxon>
        <taxon>Actinomycetota</taxon>
        <taxon>Actinomycetes</taxon>
        <taxon>Kitasatosporales</taxon>
        <taxon>Streptomycetaceae</taxon>
        <taxon>Streptomyces</taxon>
    </lineage>
</organism>
<dbReference type="PANTHER" id="PTHR12045:SF3">
    <property type="entry name" value="INACTIVE ALLANTOICASE-RELATED"/>
    <property type="match status" value="1"/>
</dbReference>
<dbReference type="NCBIfam" id="TIGR02961">
    <property type="entry name" value="allantoicase"/>
    <property type="match status" value="1"/>
</dbReference>
<feature type="domain" description="Allantoicase" evidence="4">
    <location>
        <begin position="42"/>
        <end position="203"/>
    </location>
</feature>
<evidence type="ECO:0000256" key="1">
    <source>
        <dbReference type="ARBA" id="ARBA00009242"/>
    </source>
</evidence>
<keyword evidence="2" id="KW-0378">Hydrolase</keyword>
<dbReference type="Pfam" id="PF03561">
    <property type="entry name" value="Allantoicase"/>
    <property type="match status" value="2"/>
</dbReference>
<dbReference type="GO" id="GO:0006144">
    <property type="term" value="P:purine nucleobase metabolic process"/>
    <property type="evidence" value="ECO:0007669"/>
    <property type="project" value="UniProtKB-KW"/>
</dbReference>
<evidence type="ECO:0000256" key="2">
    <source>
        <dbReference type="HAMAP-Rule" id="MF_00813"/>
    </source>
</evidence>
<dbReference type="InterPro" id="IPR008979">
    <property type="entry name" value="Galactose-bd-like_sf"/>
</dbReference>
<reference evidence="5" key="1">
    <citation type="journal article" date="2014" name="Int. J. Syst. Evol. Microbiol.">
        <title>Complete genome sequence of Corynebacterium casei LMG S-19264T (=DSM 44701T), isolated from a smear-ripened cheese.</title>
        <authorList>
            <consortium name="US DOE Joint Genome Institute (JGI-PGF)"/>
            <person name="Walter F."/>
            <person name="Albersmeier A."/>
            <person name="Kalinowski J."/>
            <person name="Ruckert C."/>
        </authorList>
    </citation>
    <scope>NUCLEOTIDE SEQUENCE</scope>
    <source>
        <strain evidence="5">JCM 5069</strain>
    </source>
</reference>
<dbReference type="PANTHER" id="PTHR12045">
    <property type="entry name" value="ALLANTOICASE"/>
    <property type="match status" value="1"/>
</dbReference>
<feature type="domain" description="Allantoicase" evidence="4">
    <location>
        <begin position="224"/>
        <end position="379"/>
    </location>
</feature>
<evidence type="ECO:0000256" key="3">
    <source>
        <dbReference type="SAM" id="MobiDB-lite"/>
    </source>
</evidence>
<feature type="compositionally biased region" description="Gly residues" evidence="3">
    <location>
        <begin position="312"/>
        <end position="325"/>
    </location>
</feature>